<dbReference type="Pfam" id="PF03781">
    <property type="entry name" value="FGE-sulfatase"/>
    <property type="match status" value="1"/>
</dbReference>
<gene>
    <name evidence="3" type="ordered locus">Acear_0911</name>
</gene>
<dbReference type="InterPro" id="IPR016187">
    <property type="entry name" value="CTDL_fold"/>
</dbReference>
<dbReference type="STRING" id="574087.Acear_0911"/>
<organism evidence="3 4">
    <name type="scientific">Acetohalobium arabaticum (strain ATCC 49924 / DSM 5501 / Z-7288)</name>
    <dbReference type="NCBI Taxonomy" id="574087"/>
    <lineage>
        <taxon>Bacteria</taxon>
        <taxon>Bacillati</taxon>
        <taxon>Bacillota</taxon>
        <taxon>Clostridia</taxon>
        <taxon>Halanaerobiales</taxon>
        <taxon>Halobacteroidaceae</taxon>
        <taxon>Acetohalobium</taxon>
    </lineage>
</organism>
<dbReference type="PROSITE" id="PS51257">
    <property type="entry name" value="PROKAR_LIPOPROTEIN"/>
    <property type="match status" value="1"/>
</dbReference>
<evidence type="ECO:0000259" key="2">
    <source>
        <dbReference type="Pfam" id="PF03781"/>
    </source>
</evidence>
<dbReference type="InterPro" id="IPR051043">
    <property type="entry name" value="Sulfatase_Mod_Factor_Kinase"/>
</dbReference>
<evidence type="ECO:0000313" key="3">
    <source>
        <dbReference type="EMBL" id="ADL12445.1"/>
    </source>
</evidence>
<dbReference type="Gene3D" id="3.90.1580.10">
    <property type="entry name" value="paralog of FGE (formylglycine-generating enzyme)"/>
    <property type="match status" value="1"/>
</dbReference>
<evidence type="ECO:0000313" key="4">
    <source>
        <dbReference type="Proteomes" id="UP000001661"/>
    </source>
</evidence>
<dbReference type="RefSeq" id="WP_013277891.1">
    <property type="nucleotide sequence ID" value="NC_014378.1"/>
</dbReference>
<protein>
    <recommendedName>
        <fullName evidence="2">Sulfatase-modifying factor enzyme-like domain-containing protein</fullName>
    </recommendedName>
</protein>
<dbReference type="PANTHER" id="PTHR23150">
    <property type="entry name" value="SULFATASE MODIFYING FACTOR 1, 2"/>
    <property type="match status" value="1"/>
</dbReference>
<dbReference type="KEGG" id="aar:Acear_0911"/>
<evidence type="ECO:0000256" key="1">
    <source>
        <dbReference type="SAM" id="SignalP"/>
    </source>
</evidence>
<dbReference type="EMBL" id="CP002105">
    <property type="protein sequence ID" value="ADL12445.1"/>
    <property type="molecule type" value="Genomic_DNA"/>
</dbReference>
<feature type="signal peptide" evidence="1">
    <location>
        <begin position="1"/>
        <end position="20"/>
    </location>
</feature>
<proteinExistence type="predicted"/>
<feature type="chain" id="PRO_5039659144" description="Sulfatase-modifying factor enzyme-like domain-containing protein" evidence="1">
    <location>
        <begin position="21"/>
        <end position="287"/>
    </location>
</feature>
<feature type="domain" description="Sulfatase-modifying factor enzyme-like" evidence="2">
    <location>
        <begin position="47"/>
        <end position="284"/>
    </location>
</feature>
<name>D9QPK4_ACEAZ</name>
<dbReference type="InterPro" id="IPR005532">
    <property type="entry name" value="SUMF_dom"/>
</dbReference>
<dbReference type="eggNOG" id="COG1262">
    <property type="taxonomic scope" value="Bacteria"/>
</dbReference>
<dbReference type="GO" id="GO:0120147">
    <property type="term" value="F:formylglycine-generating oxidase activity"/>
    <property type="evidence" value="ECO:0007669"/>
    <property type="project" value="TreeGrafter"/>
</dbReference>
<keyword evidence="4" id="KW-1185">Reference proteome</keyword>
<dbReference type="PANTHER" id="PTHR23150:SF19">
    <property type="entry name" value="FORMYLGLYCINE-GENERATING ENZYME"/>
    <property type="match status" value="1"/>
</dbReference>
<reference evidence="3 4" key="1">
    <citation type="journal article" date="2010" name="Stand. Genomic Sci.">
        <title>Complete genome sequence of Acetohalobium arabaticum type strain (Z-7288).</title>
        <authorList>
            <person name="Sikorski J."/>
            <person name="Lapidus A."/>
            <person name="Chertkov O."/>
            <person name="Lucas S."/>
            <person name="Copeland A."/>
            <person name="Glavina Del Rio T."/>
            <person name="Nolan M."/>
            <person name="Tice H."/>
            <person name="Cheng J.F."/>
            <person name="Han C."/>
            <person name="Brambilla E."/>
            <person name="Pitluck S."/>
            <person name="Liolios K."/>
            <person name="Ivanova N."/>
            <person name="Mavromatis K."/>
            <person name="Mikhailova N."/>
            <person name="Pati A."/>
            <person name="Bruce D."/>
            <person name="Detter C."/>
            <person name="Tapia R."/>
            <person name="Goodwin L."/>
            <person name="Chen A."/>
            <person name="Palaniappan K."/>
            <person name="Land M."/>
            <person name="Hauser L."/>
            <person name="Chang Y.J."/>
            <person name="Jeffries C.D."/>
            <person name="Rohde M."/>
            <person name="Goker M."/>
            <person name="Spring S."/>
            <person name="Woyke T."/>
            <person name="Bristow J."/>
            <person name="Eisen J.A."/>
            <person name="Markowitz V."/>
            <person name="Hugenholtz P."/>
            <person name="Kyrpides N.C."/>
            <person name="Klenk H.P."/>
        </authorList>
    </citation>
    <scope>NUCLEOTIDE SEQUENCE [LARGE SCALE GENOMIC DNA]</scope>
    <source>
        <strain evidence="4">ATCC 49924 / DSM 5501 / Z-7288</strain>
    </source>
</reference>
<dbReference type="Proteomes" id="UP000001661">
    <property type="component" value="Chromosome"/>
</dbReference>
<accession>D9QPK4</accession>
<keyword evidence="1" id="KW-0732">Signal</keyword>
<dbReference type="SUPFAM" id="SSF56436">
    <property type="entry name" value="C-type lectin-like"/>
    <property type="match status" value="1"/>
</dbReference>
<dbReference type="AlphaFoldDB" id="D9QPK4"/>
<sequence>MPKKMLIIVLASVLSLGLIGCGNDDIAENIDVPEMVLVEAGTTSEDNGSITVEEDFYIGKYHVTQAEFEEVMGFNPSLFDGNLLFGGNPYHPVENVTWYDAVKYCNELSEAEGLEKYYEISYIEYLEDDGEDWQHSQSIGSAKVEENEGANGYRLPTEVEYEYAARGGKNGEATTYAGSDNIDEIAWYWRNSGDEYLDGDYNYNFDRIENNNCKTHPVGEKQANELGIYDMSGNVWDWTNTLSDGPYPVERGGSWSYDAGSCEVDYRYSLSPSTGGSFLGFRLTKTR</sequence>
<dbReference type="HOGENOM" id="CLU_012431_2_2_9"/>
<dbReference type="InterPro" id="IPR042095">
    <property type="entry name" value="SUMF_sf"/>
</dbReference>
<dbReference type="OrthoDB" id="9768004at2"/>